<dbReference type="KEGG" id="hsr:HSBAA_29770"/>
<evidence type="ECO:0000313" key="1">
    <source>
        <dbReference type="EMBL" id="BBI61671.1"/>
    </source>
</evidence>
<dbReference type="AlphaFoldDB" id="A0A455UAS5"/>
<protein>
    <submittedName>
        <fullName evidence="1">Uncharacterized protein</fullName>
    </submittedName>
</protein>
<accession>A0A455UAS5</accession>
<sequence>MLDRNISRVHAEEDRRQLRLLLVAQSSDADAVKGLIADLESEIGQPLRHAAEMDKGAIDRLKALGSFR</sequence>
<reference evidence="1 2" key="1">
    <citation type="journal article" date="2019" name="Microbiol. Resour. Announc.">
        <title>Complete Genome Sequence of Halomonas sulfidaeris Strain Esulfide1 Isolated from a Metal Sulfide Rock at a Depth of 2,200 Meters, Obtained Using Nanopore Sequencing.</title>
        <authorList>
            <person name="Saito M."/>
            <person name="Nishigata A."/>
            <person name="Galipon J."/>
            <person name="Arakawa K."/>
        </authorList>
    </citation>
    <scope>NUCLEOTIDE SEQUENCE [LARGE SCALE GENOMIC DNA]</scope>
    <source>
        <strain evidence="1 2">ATCC BAA-803</strain>
    </source>
</reference>
<name>A0A455UAS5_9GAMM</name>
<proteinExistence type="predicted"/>
<gene>
    <name evidence="1" type="ORF">HSBAA_29770</name>
</gene>
<organism evidence="1 2">
    <name type="scientific">Vreelandella sulfidaeris</name>
    <dbReference type="NCBI Taxonomy" id="115553"/>
    <lineage>
        <taxon>Bacteria</taxon>
        <taxon>Pseudomonadati</taxon>
        <taxon>Pseudomonadota</taxon>
        <taxon>Gammaproteobacteria</taxon>
        <taxon>Oceanospirillales</taxon>
        <taxon>Halomonadaceae</taxon>
        <taxon>Vreelandella</taxon>
    </lineage>
</organism>
<dbReference type="Proteomes" id="UP000320231">
    <property type="component" value="Chromosome"/>
</dbReference>
<dbReference type="EMBL" id="AP019514">
    <property type="protein sequence ID" value="BBI61671.1"/>
    <property type="molecule type" value="Genomic_DNA"/>
</dbReference>
<evidence type="ECO:0000313" key="2">
    <source>
        <dbReference type="Proteomes" id="UP000320231"/>
    </source>
</evidence>